<sequence>MENAVVKKGIRDPSSPGLHDYDFGCDRGNPWTRMLLILTLVGGAQLRQLRQFNTGYLTSNLGIDFCIVNSEHLQHCCEQNPSLTFILFVRTYGVLTIRRLVLQNSAAGKSMAAKSSSLTKMRSAVLVVSIVWKNVKLTRIVLMRRIWIKGIIRVRRLDERGISRSIHEQKPNEPSSPVDSSEYSPTMSCADAHYKTQAFEHTFRPRQCLSEPYYVTSFPHFRSSRLSCLNEGEQVVLRVNRDPKEHQEPQDHQVNQVPRENPESPVPKAQKVNLGLLVYLAKRLCESNGEYSTWDLVLFNHVNQALSSIGQMATRAAYEKSVLTWYLEVTFHVLRKKQKLWMYESRSKIGGFQGLRFQTEPVDRAVFIGGYYISVVTHYVDLVRNGVQQCSIK</sequence>
<feature type="region of interest" description="Disordered" evidence="1">
    <location>
        <begin position="165"/>
        <end position="186"/>
    </location>
</feature>
<name>A0A3R7H5N1_CLOSI</name>
<evidence type="ECO:0000313" key="2">
    <source>
        <dbReference type="EMBL" id="KAG5441176.1"/>
    </source>
</evidence>
<feature type="compositionally biased region" description="Polar residues" evidence="1">
    <location>
        <begin position="172"/>
        <end position="186"/>
    </location>
</feature>
<dbReference type="Proteomes" id="UP000286415">
    <property type="component" value="Unassembled WGS sequence"/>
</dbReference>
<organism evidence="2 3">
    <name type="scientific">Clonorchis sinensis</name>
    <name type="common">Chinese liver fluke</name>
    <dbReference type="NCBI Taxonomy" id="79923"/>
    <lineage>
        <taxon>Eukaryota</taxon>
        <taxon>Metazoa</taxon>
        <taxon>Spiralia</taxon>
        <taxon>Lophotrochozoa</taxon>
        <taxon>Platyhelminthes</taxon>
        <taxon>Trematoda</taxon>
        <taxon>Digenea</taxon>
        <taxon>Opisthorchiida</taxon>
        <taxon>Opisthorchiata</taxon>
        <taxon>Opisthorchiidae</taxon>
        <taxon>Clonorchis</taxon>
    </lineage>
</organism>
<protein>
    <submittedName>
        <fullName evidence="2">Uncharacterized protein</fullName>
    </submittedName>
</protein>
<reference evidence="2 3" key="1">
    <citation type="journal article" date="2018" name="Biotechnol. Adv.">
        <title>Improved genomic resources and new bioinformatic workflow for the carcinogenic parasite Clonorchis sinensis: Biotechnological implications.</title>
        <authorList>
            <person name="Wang D."/>
            <person name="Korhonen P.K."/>
            <person name="Gasser R.B."/>
            <person name="Young N.D."/>
        </authorList>
    </citation>
    <scope>NUCLEOTIDE SEQUENCE [LARGE SCALE GENOMIC DNA]</scope>
    <source>
        <strain evidence="2">Cs-k2</strain>
    </source>
</reference>
<evidence type="ECO:0000256" key="1">
    <source>
        <dbReference type="SAM" id="MobiDB-lite"/>
    </source>
</evidence>
<dbReference type="EMBL" id="NIRI02000077">
    <property type="protein sequence ID" value="KAG5441176.1"/>
    <property type="molecule type" value="Genomic_DNA"/>
</dbReference>
<feature type="region of interest" description="Disordered" evidence="1">
    <location>
        <begin position="243"/>
        <end position="266"/>
    </location>
</feature>
<keyword evidence="3" id="KW-1185">Reference proteome</keyword>
<dbReference type="AlphaFoldDB" id="A0A3R7H5N1"/>
<evidence type="ECO:0000313" key="3">
    <source>
        <dbReference type="Proteomes" id="UP000286415"/>
    </source>
</evidence>
<proteinExistence type="predicted"/>
<comment type="caution">
    <text evidence="2">The sequence shown here is derived from an EMBL/GenBank/DDBJ whole genome shotgun (WGS) entry which is preliminary data.</text>
</comment>
<gene>
    <name evidence="2" type="ORF">CSKR_102725</name>
</gene>
<dbReference type="InParanoid" id="A0A3R7H5N1"/>
<reference evidence="2 3" key="2">
    <citation type="journal article" date="2021" name="Genomics">
        <title>High-quality reference genome for Clonorchis sinensis.</title>
        <authorList>
            <person name="Young N.D."/>
            <person name="Stroehlein A.J."/>
            <person name="Kinkar L."/>
            <person name="Wang T."/>
            <person name="Sohn W.M."/>
            <person name="Chang B.C.H."/>
            <person name="Kaur P."/>
            <person name="Weisz D."/>
            <person name="Dudchenko O."/>
            <person name="Aiden E.L."/>
            <person name="Korhonen P.K."/>
            <person name="Gasser R.B."/>
        </authorList>
    </citation>
    <scope>NUCLEOTIDE SEQUENCE [LARGE SCALE GENOMIC DNA]</scope>
    <source>
        <strain evidence="2">Cs-k2</strain>
    </source>
</reference>
<accession>A0A3R7H5N1</accession>